<accession>A0A2A3LWN8</accession>
<protein>
    <submittedName>
        <fullName evidence="1">Uncharacterized protein</fullName>
    </submittedName>
</protein>
<reference evidence="1 2" key="1">
    <citation type="submission" date="2017-09" db="EMBL/GenBank/DDBJ databases">
        <authorList>
            <person name="Ehlers B."/>
            <person name="Leendertz F.H."/>
        </authorList>
    </citation>
    <scope>NUCLEOTIDE SEQUENCE [LARGE SCALE GENOMIC DNA]</scope>
    <source>
        <strain evidence="1 2">DJ-1</strain>
    </source>
</reference>
<organism evidence="1 2">
    <name type="scientific">Pseudomonas plecoglossicida</name>
    <dbReference type="NCBI Taxonomy" id="70775"/>
    <lineage>
        <taxon>Bacteria</taxon>
        <taxon>Pseudomonadati</taxon>
        <taxon>Pseudomonadota</taxon>
        <taxon>Gammaproteobacteria</taxon>
        <taxon>Pseudomonadales</taxon>
        <taxon>Pseudomonadaceae</taxon>
        <taxon>Pseudomonas</taxon>
    </lineage>
</organism>
<proteinExistence type="predicted"/>
<name>A0A2A3LWN8_PSEDL</name>
<sequence>MVKDTNASERISRAEKHVNEQLSYGGIFPGTGPFGGTLEYRYHDGNLADEIGQMRRLADAFSQLADALESDSRLSS</sequence>
<dbReference type="Proteomes" id="UP000218102">
    <property type="component" value="Unassembled WGS sequence"/>
</dbReference>
<comment type="caution">
    <text evidence="1">The sequence shown here is derived from an EMBL/GenBank/DDBJ whole genome shotgun (WGS) entry which is preliminary data.</text>
</comment>
<evidence type="ECO:0000313" key="2">
    <source>
        <dbReference type="Proteomes" id="UP000218102"/>
    </source>
</evidence>
<dbReference type="AlphaFoldDB" id="A0A2A3LWN8"/>
<dbReference type="EMBL" id="NTME01000076">
    <property type="protein sequence ID" value="PBJ91941.1"/>
    <property type="molecule type" value="Genomic_DNA"/>
</dbReference>
<evidence type="ECO:0000313" key="1">
    <source>
        <dbReference type="EMBL" id="PBJ91941.1"/>
    </source>
</evidence>
<dbReference type="RefSeq" id="WP_054894511.1">
    <property type="nucleotide sequence ID" value="NZ_NTME01000076.1"/>
</dbReference>
<gene>
    <name evidence="1" type="ORF">CMV24_29740</name>
</gene>